<name>A0AA88IMW9_CHASR</name>
<feature type="domain" description="DEAD/DEAH-box helicase" evidence="6">
    <location>
        <begin position="303"/>
        <end position="369"/>
    </location>
</feature>
<accession>A0AA88IMW9</accession>
<reference evidence="7" key="1">
    <citation type="submission" date="2023-07" db="EMBL/GenBank/DDBJ databases">
        <title>Chromosome-level Genome Assembly of Striped Snakehead (Channa striata).</title>
        <authorList>
            <person name="Liu H."/>
        </authorList>
    </citation>
    <scope>NUCLEOTIDE SEQUENCE</scope>
    <source>
        <strain evidence="7">Gz</strain>
        <tissue evidence="7">Muscle</tissue>
    </source>
</reference>
<feature type="compositionally biased region" description="Basic residues" evidence="5">
    <location>
        <begin position="7"/>
        <end position="24"/>
    </location>
</feature>
<dbReference type="SUPFAM" id="SSF52540">
    <property type="entry name" value="P-loop containing nucleoside triphosphate hydrolases"/>
    <property type="match status" value="1"/>
</dbReference>
<evidence type="ECO:0000259" key="6">
    <source>
        <dbReference type="Pfam" id="PF00270"/>
    </source>
</evidence>
<evidence type="ECO:0000256" key="4">
    <source>
        <dbReference type="ARBA" id="ARBA00022840"/>
    </source>
</evidence>
<dbReference type="GO" id="GO:0004386">
    <property type="term" value="F:helicase activity"/>
    <property type="evidence" value="ECO:0007669"/>
    <property type="project" value="UniProtKB-KW"/>
</dbReference>
<dbReference type="AlphaFoldDB" id="A0AA88IMW9"/>
<keyword evidence="8" id="KW-1185">Reference proteome</keyword>
<dbReference type="GO" id="GO:0003676">
    <property type="term" value="F:nucleic acid binding"/>
    <property type="evidence" value="ECO:0007669"/>
    <property type="project" value="InterPro"/>
</dbReference>
<keyword evidence="2" id="KW-0378">Hydrolase</keyword>
<dbReference type="Pfam" id="PF00270">
    <property type="entry name" value="DEAD"/>
    <property type="match status" value="1"/>
</dbReference>
<dbReference type="PANTHER" id="PTHR47961">
    <property type="entry name" value="DNA POLYMERASE THETA, PUTATIVE (AFU_ORTHOLOGUE AFUA_1G05260)-RELATED"/>
    <property type="match status" value="1"/>
</dbReference>
<organism evidence="7 8">
    <name type="scientific">Channa striata</name>
    <name type="common">Snakehead murrel</name>
    <name type="synonym">Ophicephalus striatus</name>
    <dbReference type="NCBI Taxonomy" id="64152"/>
    <lineage>
        <taxon>Eukaryota</taxon>
        <taxon>Metazoa</taxon>
        <taxon>Chordata</taxon>
        <taxon>Craniata</taxon>
        <taxon>Vertebrata</taxon>
        <taxon>Euteleostomi</taxon>
        <taxon>Actinopterygii</taxon>
        <taxon>Neopterygii</taxon>
        <taxon>Teleostei</taxon>
        <taxon>Neoteleostei</taxon>
        <taxon>Acanthomorphata</taxon>
        <taxon>Anabantaria</taxon>
        <taxon>Anabantiformes</taxon>
        <taxon>Channoidei</taxon>
        <taxon>Channidae</taxon>
        <taxon>Channa</taxon>
    </lineage>
</organism>
<dbReference type="InterPro" id="IPR050474">
    <property type="entry name" value="Hel308_SKI2-like"/>
</dbReference>
<keyword evidence="4" id="KW-0067">ATP-binding</keyword>
<dbReference type="Proteomes" id="UP001187415">
    <property type="component" value="Unassembled WGS sequence"/>
</dbReference>
<proteinExistence type="predicted"/>
<dbReference type="InterPro" id="IPR011545">
    <property type="entry name" value="DEAD/DEAH_box_helicase_dom"/>
</dbReference>
<dbReference type="InterPro" id="IPR027417">
    <property type="entry name" value="P-loop_NTPase"/>
</dbReference>
<feature type="region of interest" description="Disordered" evidence="5">
    <location>
        <begin position="172"/>
        <end position="204"/>
    </location>
</feature>
<dbReference type="Gene3D" id="3.40.50.300">
    <property type="entry name" value="P-loop containing nucleotide triphosphate hydrolases"/>
    <property type="match status" value="1"/>
</dbReference>
<feature type="compositionally biased region" description="Polar residues" evidence="5">
    <location>
        <begin position="172"/>
        <end position="183"/>
    </location>
</feature>
<evidence type="ECO:0000256" key="2">
    <source>
        <dbReference type="ARBA" id="ARBA00022801"/>
    </source>
</evidence>
<dbReference type="GO" id="GO:0016787">
    <property type="term" value="F:hydrolase activity"/>
    <property type="evidence" value="ECO:0007669"/>
    <property type="project" value="UniProtKB-KW"/>
</dbReference>
<protein>
    <recommendedName>
        <fullName evidence="6">DEAD/DEAH-box helicase domain-containing protein</fullName>
    </recommendedName>
</protein>
<evidence type="ECO:0000313" key="7">
    <source>
        <dbReference type="EMBL" id="KAK2816996.1"/>
    </source>
</evidence>
<keyword evidence="1" id="KW-0547">Nucleotide-binding</keyword>
<gene>
    <name evidence="7" type="ORF">Q5P01_025187</name>
</gene>
<dbReference type="EMBL" id="JAUPFM010000021">
    <property type="protein sequence ID" value="KAK2816996.1"/>
    <property type="molecule type" value="Genomic_DNA"/>
</dbReference>
<evidence type="ECO:0000256" key="3">
    <source>
        <dbReference type="ARBA" id="ARBA00022806"/>
    </source>
</evidence>
<dbReference type="PANTHER" id="PTHR47961:SF6">
    <property type="entry name" value="DNA-DIRECTED DNA POLYMERASE"/>
    <property type="match status" value="1"/>
</dbReference>
<evidence type="ECO:0000313" key="8">
    <source>
        <dbReference type="Proteomes" id="UP001187415"/>
    </source>
</evidence>
<evidence type="ECO:0000256" key="5">
    <source>
        <dbReference type="SAM" id="MobiDB-lite"/>
    </source>
</evidence>
<feature type="region of interest" description="Disordered" evidence="5">
    <location>
        <begin position="1"/>
        <end position="49"/>
    </location>
</feature>
<sequence>MSTSGRPTKKKSYMGQHHIKKKKSFQAPDETDGLLQTTRAENRDMGGGAVFPLGESTLALDEEMLQVLDAVDPAKPVANTACPTTVKRDAKEEPAPIQSNGQGPCRAPMTEERVFGHVSDCKRPGWTVECKDLAQKLLFSEDSEEGEHANRAPEKRHLVPVSASINLLSCQERQADTSNNRQKSISRRKSSPLSKEENGSSKNADSALVVSRDYILFSPTHLAAAMKKAKLQQSLQNQSTSVLTVPSGLELSTLGDTLPQPGIALCAPVEQTEKLLLSSWGLPKPVLECYQKHGVTQMFEWQAQCLSVGHVLQGGNLVYSAPTSAGKTLVAELLMLKRVLETKRKALFILPFVSVAKERCTTFRVYLKRQEFVWRDTWAALQLLEGSHHWMWLFVP</sequence>
<keyword evidence="3" id="KW-0347">Helicase</keyword>
<dbReference type="GO" id="GO:0005524">
    <property type="term" value="F:ATP binding"/>
    <property type="evidence" value="ECO:0007669"/>
    <property type="project" value="UniProtKB-KW"/>
</dbReference>
<comment type="caution">
    <text evidence="7">The sequence shown here is derived from an EMBL/GenBank/DDBJ whole genome shotgun (WGS) entry which is preliminary data.</text>
</comment>
<evidence type="ECO:0000256" key="1">
    <source>
        <dbReference type="ARBA" id="ARBA00022741"/>
    </source>
</evidence>